<dbReference type="Pfam" id="PF24476">
    <property type="entry name" value="DUF7580"/>
    <property type="match status" value="1"/>
</dbReference>
<dbReference type="EMBL" id="JANPWZ010000633">
    <property type="protein sequence ID" value="KAJ3574123.1"/>
    <property type="molecule type" value="Genomic_DNA"/>
</dbReference>
<evidence type="ECO:0000313" key="4">
    <source>
        <dbReference type="Proteomes" id="UP001148614"/>
    </source>
</evidence>
<gene>
    <name evidence="3" type="ORF">NPX13_g4473</name>
</gene>
<dbReference type="AlphaFoldDB" id="A0A9W8NGA5"/>
<dbReference type="PANTHER" id="PTHR35186:SF4">
    <property type="entry name" value="PRION-INHIBITION AND PROPAGATION HELO DOMAIN-CONTAINING PROTEIN"/>
    <property type="match status" value="1"/>
</dbReference>
<dbReference type="InterPro" id="IPR056002">
    <property type="entry name" value="DUF7580"/>
</dbReference>
<comment type="caution">
    <text evidence="3">The sequence shown here is derived from an EMBL/GenBank/DDBJ whole genome shotgun (WGS) entry which is preliminary data.</text>
</comment>
<evidence type="ECO:0000313" key="3">
    <source>
        <dbReference type="EMBL" id="KAJ3574123.1"/>
    </source>
</evidence>
<sequence>MHSLAIALSTEQTILRNTCKTLLGSIVDPQYIQPLLADPFGSLWQNPDIKTLVDRRLDHTLKDFEALIYSMKEEVEGIRIKLGLWPDFKIRVKTRTIAKRDIIKIALQFSTHEASLEKIADINRKLDLMIASNRRNELNRKVQSPERLLSLLQTLSRSIFNALRNSLSCTCAPLHGVGFGLPTPRVTTTGYTQDEEKLIKRLEFHLVLANRPQDNKGKARSTWVWDELVLRLVELPTNVCPTPTLPIKTGMAGKNSRSKRVQFVDNTIELSMKRLAPLKIGISQSSQGFETSPQTLAKSLGQIPSPQLVQVRDICRILSDKGLDVEHQVPYGYLLDETSQQQQRFEMYPFKSSYNGDDCTMVCLSGVFSPKNRPSLAQKYHISATVASSVLFMYNTSWMPTTLTAKDVFLVSRHGNVDLREIYLAKKSLHNLANSSSASNHSPSRETSGRSTLYYLGIMLIEVMLWRSVSEFWDDDGQNIGEIPLEDILDYTTAKGFSRIEAIMKQIEWISSPDFREVVEHCIKCDLNAITLSLDDNTFRQAVYNDIVLPLQDADRLLGARYEYSDTHVVLPAVILYNLSNKMSDKQPNPKPPTPPKDQPATGDQKGEQGKGTGSLDWLVEAANYEPPKSTGDWMKDDGKIV</sequence>
<dbReference type="Proteomes" id="UP001148614">
    <property type="component" value="Unassembled WGS sequence"/>
</dbReference>
<feature type="compositionally biased region" description="Pro residues" evidence="1">
    <location>
        <begin position="589"/>
        <end position="598"/>
    </location>
</feature>
<proteinExistence type="predicted"/>
<name>A0A9W8NGA5_9PEZI</name>
<accession>A0A9W8NGA5</accession>
<evidence type="ECO:0000259" key="2">
    <source>
        <dbReference type="Pfam" id="PF24476"/>
    </source>
</evidence>
<protein>
    <recommendedName>
        <fullName evidence="2">DUF7580 domain-containing protein</fullName>
    </recommendedName>
</protein>
<reference evidence="3" key="1">
    <citation type="submission" date="2022-07" db="EMBL/GenBank/DDBJ databases">
        <title>Genome Sequence of Xylaria arbuscula.</title>
        <authorList>
            <person name="Buettner E."/>
        </authorList>
    </citation>
    <scope>NUCLEOTIDE SEQUENCE</scope>
    <source>
        <strain evidence="3">VT107</strain>
    </source>
</reference>
<dbReference type="PANTHER" id="PTHR35186">
    <property type="entry name" value="ANK_REP_REGION DOMAIN-CONTAINING PROTEIN"/>
    <property type="match status" value="1"/>
</dbReference>
<organism evidence="3 4">
    <name type="scientific">Xylaria arbuscula</name>
    <dbReference type="NCBI Taxonomy" id="114810"/>
    <lineage>
        <taxon>Eukaryota</taxon>
        <taxon>Fungi</taxon>
        <taxon>Dikarya</taxon>
        <taxon>Ascomycota</taxon>
        <taxon>Pezizomycotina</taxon>
        <taxon>Sordariomycetes</taxon>
        <taxon>Xylariomycetidae</taxon>
        <taxon>Xylariales</taxon>
        <taxon>Xylariaceae</taxon>
        <taxon>Xylaria</taxon>
    </lineage>
</organism>
<feature type="region of interest" description="Disordered" evidence="1">
    <location>
        <begin position="582"/>
        <end position="642"/>
    </location>
</feature>
<keyword evidence="4" id="KW-1185">Reference proteome</keyword>
<evidence type="ECO:0000256" key="1">
    <source>
        <dbReference type="SAM" id="MobiDB-lite"/>
    </source>
</evidence>
<feature type="domain" description="DUF7580" evidence="2">
    <location>
        <begin position="311"/>
        <end position="554"/>
    </location>
</feature>
<dbReference type="VEuPathDB" id="FungiDB:F4678DRAFT_464633"/>